<dbReference type="Proteomes" id="UP000219259">
    <property type="component" value="Unassembled WGS sequence"/>
</dbReference>
<comment type="caution">
    <text evidence="1">The sequence shown here is derived from an EMBL/GenBank/DDBJ whole genome shotgun (WGS) entry which is preliminary data.</text>
</comment>
<accession>A0A2A6EAU1</accession>
<dbReference type="EMBL" id="NSLJ01000004">
    <property type="protein sequence ID" value="PDP44699.1"/>
    <property type="molecule type" value="Genomic_DNA"/>
</dbReference>
<dbReference type="AlphaFoldDB" id="A0A2A6EAU1"/>
<proteinExistence type="predicted"/>
<name>A0A2A6EAU1_TANFO</name>
<sequence>MMFLTVEELYTHLHDETVSVISRETEAIPLAAIDAAVAEARSYLHDYDTNAIFSAEGDERNALLLLFVKDIAVWHFVNLGNACIDIELREKRYDSAVNWLRLVQKGDLSPDLPAKKAEPGGDEIIGKIHFSSNPKRSQHF</sequence>
<evidence type="ECO:0000313" key="1">
    <source>
        <dbReference type="EMBL" id="PDP44699.1"/>
    </source>
</evidence>
<organism evidence="1 2">
    <name type="scientific">Tannerella forsythia</name>
    <name type="common">Bacteroides forsythus</name>
    <dbReference type="NCBI Taxonomy" id="28112"/>
    <lineage>
        <taxon>Bacteria</taxon>
        <taxon>Pseudomonadati</taxon>
        <taxon>Bacteroidota</taxon>
        <taxon>Bacteroidia</taxon>
        <taxon>Bacteroidales</taxon>
        <taxon>Tannerellaceae</taxon>
        <taxon>Tannerella</taxon>
    </lineage>
</organism>
<protein>
    <submittedName>
        <fullName evidence="1">DUF1320 domain-containing protein</fullName>
    </submittedName>
</protein>
<evidence type="ECO:0000313" key="2">
    <source>
        <dbReference type="Proteomes" id="UP000219259"/>
    </source>
</evidence>
<reference evidence="1 2" key="1">
    <citation type="submission" date="2017-09" db="EMBL/GenBank/DDBJ databases">
        <title>Phase variable restriction modification systems are present in the genome sequences of periodontal pathogens Prevotella intermedia, Tannerella forsythia and Porphyromonas gingivalis.</title>
        <authorList>
            <person name="Haigh R.D."/>
            <person name="Crawford L."/>
            <person name="Ralph J."/>
            <person name="Wanford J."/>
            <person name="Vartoukian S.R."/>
            <person name="Hijazib K."/>
            <person name="Wade W."/>
            <person name="Oggioni M.R."/>
        </authorList>
    </citation>
    <scope>NUCLEOTIDE SEQUENCE [LARGE SCALE GENOMIC DNA]</scope>
    <source>
        <strain evidence="1 2">WW11663</strain>
    </source>
</reference>
<gene>
    <name evidence="1" type="ORF">CLI86_02145</name>
</gene>